<dbReference type="AlphaFoldDB" id="A0A3L6FPZ3"/>
<sequence>MSISTFYRFNNLGCGSGRKDGRCSSGQGNGGHGCAQGSYIDVEGARDK</sequence>
<evidence type="ECO:0000313" key="2">
    <source>
        <dbReference type="EMBL" id="PWZ36917.1"/>
    </source>
</evidence>
<organism evidence="2 3">
    <name type="scientific">Zea mays</name>
    <name type="common">Maize</name>
    <dbReference type="NCBI Taxonomy" id="4577"/>
    <lineage>
        <taxon>Eukaryota</taxon>
        <taxon>Viridiplantae</taxon>
        <taxon>Streptophyta</taxon>
        <taxon>Embryophyta</taxon>
        <taxon>Tracheophyta</taxon>
        <taxon>Spermatophyta</taxon>
        <taxon>Magnoliopsida</taxon>
        <taxon>Liliopsida</taxon>
        <taxon>Poales</taxon>
        <taxon>Poaceae</taxon>
        <taxon>PACMAD clade</taxon>
        <taxon>Panicoideae</taxon>
        <taxon>Andropogonodae</taxon>
        <taxon>Andropogoneae</taxon>
        <taxon>Tripsacinae</taxon>
        <taxon>Zea</taxon>
    </lineage>
</organism>
<evidence type="ECO:0000313" key="3">
    <source>
        <dbReference type="Proteomes" id="UP000251960"/>
    </source>
</evidence>
<dbReference type="Proteomes" id="UP000251960">
    <property type="component" value="Chromosome 2"/>
</dbReference>
<dbReference type="EMBL" id="NCVQ01000003">
    <property type="protein sequence ID" value="PWZ36917.1"/>
    <property type="molecule type" value="Genomic_DNA"/>
</dbReference>
<name>A0A3L6FPZ3_MAIZE</name>
<protein>
    <submittedName>
        <fullName evidence="2">Uncharacterized protein</fullName>
    </submittedName>
</protein>
<evidence type="ECO:0000256" key="1">
    <source>
        <dbReference type="SAM" id="MobiDB-lite"/>
    </source>
</evidence>
<proteinExistence type="predicted"/>
<feature type="region of interest" description="Disordered" evidence="1">
    <location>
        <begin position="17"/>
        <end position="48"/>
    </location>
</feature>
<gene>
    <name evidence="2" type="ORF">Zm00014a_012099</name>
</gene>
<comment type="caution">
    <text evidence="2">The sequence shown here is derived from an EMBL/GenBank/DDBJ whole genome shotgun (WGS) entry which is preliminary data.</text>
</comment>
<accession>A0A3L6FPZ3</accession>
<reference evidence="2 3" key="1">
    <citation type="journal article" date="2018" name="Nat. Genet.">
        <title>Extensive intraspecific gene order and gene structural variations between Mo17 and other maize genomes.</title>
        <authorList>
            <person name="Sun S."/>
            <person name="Zhou Y."/>
            <person name="Chen J."/>
            <person name="Shi J."/>
            <person name="Zhao H."/>
            <person name="Zhao H."/>
            <person name="Song W."/>
            <person name="Zhang M."/>
            <person name="Cui Y."/>
            <person name="Dong X."/>
            <person name="Liu H."/>
            <person name="Ma X."/>
            <person name="Jiao Y."/>
            <person name="Wang B."/>
            <person name="Wei X."/>
            <person name="Stein J.C."/>
            <person name="Glaubitz J.C."/>
            <person name="Lu F."/>
            <person name="Yu G."/>
            <person name="Liang C."/>
            <person name="Fengler K."/>
            <person name="Li B."/>
            <person name="Rafalski A."/>
            <person name="Schnable P.S."/>
            <person name="Ware D.H."/>
            <person name="Buckler E.S."/>
            <person name="Lai J."/>
        </authorList>
    </citation>
    <scope>NUCLEOTIDE SEQUENCE [LARGE SCALE GENOMIC DNA]</scope>
    <source>
        <strain evidence="3">cv. Missouri 17</strain>
        <tissue evidence="2">Seedling</tissue>
    </source>
</reference>